<protein>
    <submittedName>
        <fullName evidence="2">Uncharacterized protein</fullName>
    </submittedName>
</protein>
<dbReference type="Proteomes" id="UP000823388">
    <property type="component" value="Chromosome 1K"/>
</dbReference>
<feature type="region of interest" description="Disordered" evidence="1">
    <location>
        <begin position="74"/>
        <end position="152"/>
    </location>
</feature>
<reference evidence="2" key="1">
    <citation type="submission" date="2020-05" db="EMBL/GenBank/DDBJ databases">
        <title>WGS assembly of Panicum virgatum.</title>
        <authorList>
            <person name="Lovell J.T."/>
            <person name="Jenkins J."/>
            <person name="Shu S."/>
            <person name="Juenger T.E."/>
            <person name="Schmutz J."/>
        </authorList>
    </citation>
    <scope>NUCLEOTIDE SEQUENCE</scope>
    <source>
        <strain evidence="2">AP13</strain>
    </source>
</reference>
<gene>
    <name evidence="2" type="ORF">PVAP13_1KG487300</name>
</gene>
<keyword evidence="3" id="KW-1185">Reference proteome</keyword>
<proteinExistence type="predicted"/>
<organism evidence="2 3">
    <name type="scientific">Panicum virgatum</name>
    <name type="common">Blackwell switchgrass</name>
    <dbReference type="NCBI Taxonomy" id="38727"/>
    <lineage>
        <taxon>Eukaryota</taxon>
        <taxon>Viridiplantae</taxon>
        <taxon>Streptophyta</taxon>
        <taxon>Embryophyta</taxon>
        <taxon>Tracheophyta</taxon>
        <taxon>Spermatophyta</taxon>
        <taxon>Magnoliopsida</taxon>
        <taxon>Liliopsida</taxon>
        <taxon>Poales</taxon>
        <taxon>Poaceae</taxon>
        <taxon>PACMAD clade</taxon>
        <taxon>Panicoideae</taxon>
        <taxon>Panicodae</taxon>
        <taxon>Paniceae</taxon>
        <taxon>Panicinae</taxon>
        <taxon>Panicum</taxon>
        <taxon>Panicum sect. Hiantes</taxon>
    </lineage>
</organism>
<feature type="compositionally biased region" description="Pro residues" evidence="1">
    <location>
        <begin position="89"/>
        <end position="103"/>
    </location>
</feature>
<evidence type="ECO:0000313" key="3">
    <source>
        <dbReference type="Proteomes" id="UP000823388"/>
    </source>
</evidence>
<sequence>MTKLQRPIFAVPFLQISRGSVLCPRRCRCAWAAPLPSTPSPAHLPPPASPAPNPNPRVSRCRPPLVAFLCPSPSSPATGCRPLPGSPTSRPPPPPPLRPPPAGDPTGGVPVADGFAQPSDSTHMLISHTPSAQTDPDAPCCGRRGGAPAQLH</sequence>
<evidence type="ECO:0000256" key="1">
    <source>
        <dbReference type="SAM" id="MobiDB-lite"/>
    </source>
</evidence>
<accession>A0A8T0XQC7</accession>
<name>A0A8T0XQC7_PANVG</name>
<evidence type="ECO:0000313" key="2">
    <source>
        <dbReference type="EMBL" id="KAG2661198.1"/>
    </source>
</evidence>
<feature type="region of interest" description="Disordered" evidence="1">
    <location>
        <begin position="38"/>
        <end position="58"/>
    </location>
</feature>
<feature type="compositionally biased region" description="Polar residues" evidence="1">
    <location>
        <begin position="118"/>
        <end position="134"/>
    </location>
</feature>
<comment type="caution">
    <text evidence="2">The sequence shown here is derived from an EMBL/GenBank/DDBJ whole genome shotgun (WGS) entry which is preliminary data.</text>
</comment>
<dbReference type="AlphaFoldDB" id="A0A8T0XQC7"/>
<feature type="compositionally biased region" description="Pro residues" evidence="1">
    <location>
        <begin position="38"/>
        <end position="55"/>
    </location>
</feature>
<dbReference type="EMBL" id="CM029037">
    <property type="protein sequence ID" value="KAG2661198.1"/>
    <property type="molecule type" value="Genomic_DNA"/>
</dbReference>